<gene>
    <name evidence="1" type="ORF">GCM10007854_00060</name>
</gene>
<dbReference type="InterPro" id="IPR036390">
    <property type="entry name" value="WH_DNA-bd_sf"/>
</dbReference>
<organism evidence="1 2">
    <name type="scientific">Algimonas porphyrae</name>
    <dbReference type="NCBI Taxonomy" id="1128113"/>
    <lineage>
        <taxon>Bacteria</taxon>
        <taxon>Pseudomonadati</taxon>
        <taxon>Pseudomonadota</taxon>
        <taxon>Alphaproteobacteria</taxon>
        <taxon>Maricaulales</taxon>
        <taxon>Robiginitomaculaceae</taxon>
        <taxon>Algimonas</taxon>
    </lineage>
</organism>
<keyword evidence="2" id="KW-1185">Reference proteome</keyword>
<reference evidence="1" key="1">
    <citation type="journal article" date="2014" name="Int. J. Syst. Evol. Microbiol.">
        <title>Complete genome of a new Firmicutes species belonging to the dominant human colonic microbiota ('Ruminococcus bicirculans') reveals two chromosomes and a selective capacity to utilize plant glucans.</title>
        <authorList>
            <consortium name="NISC Comparative Sequencing Program"/>
            <person name="Wegmann U."/>
            <person name="Louis P."/>
            <person name="Goesmann A."/>
            <person name="Henrissat B."/>
            <person name="Duncan S.H."/>
            <person name="Flint H.J."/>
        </authorList>
    </citation>
    <scope>NUCLEOTIDE SEQUENCE</scope>
    <source>
        <strain evidence="1">NBRC 108216</strain>
    </source>
</reference>
<dbReference type="SUPFAM" id="SSF46785">
    <property type="entry name" value="Winged helix' DNA-binding domain"/>
    <property type="match status" value="1"/>
</dbReference>
<comment type="caution">
    <text evidence="1">The sequence shown here is derived from an EMBL/GenBank/DDBJ whole genome shotgun (WGS) entry which is preliminary data.</text>
</comment>
<sequence>MEWLDGAVFGAMCEYGGGAVSVQRPPICLNERQREVLRGLLYFTEGGDWARPMDVGGWDASYHGRTLRQLASKGLAEVRTFGGIRRTNHYRITGAGRAALQDPA</sequence>
<dbReference type="EMBL" id="BSNJ01000001">
    <property type="protein sequence ID" value="GLQ19051.1"/>
    <property type="molecule type" value="Genomic_DNA"/>
</dbReference>
<name>A0ABQ5UV76_9PROT</name>
<evidence type="ECO:0000313" key="1">
    <source>
        <dbReference type="EMBL" id="GLQ19051.1"/>
    </source>
</evidence>
<protein>
    <submittedName>
        <fullName evidence="1">Uncharacterized protein</fullName>
    </submittedName>
</protein>
<evidence type="ECO:0000313" key="2">
    <source>
        <dbReference type="Proteomes" id="UP001161390"/>
    </source>
</evidence>
<proteinExistence type="predicted"/>
<reference evidence="1" key="2">
    <citation type="submission" date="2023-01" db="EMBL/GenBank/DDBJ databases">
        <title>Draft genome sequence of Algimonas porphyrae strain NBRC 108216.</title>
        <authorList>
            <person name="Sun Q."/>
            <person name="Mori K."/>
        </authorList>
    </citation>
    <scope>NUCLEOTIDE SEQUENCE</scope>
    <source>
        <strain evidence="1">NBRC 108216</strain>
    </source>
</reference>
<accession>A0ABQ5UV76</accession>
<dbReference type="Proteomes" id="UP001161390">
    <property type="component" value="Unassembled WGS sequence"/>
</dbReference>